<accession>A0A915KU47</accession>
<dbReference type="Proteomes" id="UP000887565">
    <property type="component" value="Unplaced"/>
</dbReference>
<evidence type="ECO:0000313" key="2">
    <source>
        <dbReference type="Proteomes" id="UP000887565"/>
    </source>
</evidence>
<dbReference type="WBParaSite" id="nRc.2.0.1.t41657-RA">
    <property type="protein sequence ID" value="nRc.2.0.1.t41657-RA"/>
    <property type="gene ID" value="nRc.2.0.1.g41657"/>
</dbReference>
<evidence type="ECO:0000313" key="3">
    <source>
        <dbReference type="WBParaSite" id="nRc.2.0.1.t41657-RA"/>
    </source>
</evidence>
<protein>
    <submittedName>
        <fullName evidence="3">Uncharacterized protein</fullName>
    </submittedName>
</protein>
<keyword evidence="2" id="KW-1185">Reference proteome</keyword>
<evidence type="ECO:0000256" key="1">
    <source>
        <dbReference type="SAM" id="MobiDB-lite"/>
    </source>
</evidence>
<organism evidence="2 3">
    <name type="scientific">Romanomermis culicivorax</name>
    <name type="common">Nematode worm</name>
    <dbReference type="NCBI Taxonomy" id="13658"/>
    <lineage>
        <taxon>Eukaryota</taxon>
        <taxon>Metazoa</taxon>
        <taxon>Ecdysozoa</taxon>
        <taxon>Nematoda</taxon>
        <taxon>Enoplea</taxon>
        <taxon>Dorylaimia</taxon>
        <taxon>Mermithida</taxon>
        <taxon>Mermithoidea</taxon>
        <taxon>Mermithidae</taxon>
        <taxon>Romanomermis</taxon>
    </lineage>
</organism>
<reference evidence="3" key="1">
    <citation type="submission" date="2022-11" db="UniProtKB">
        <authorList>
            <consortium name="WormBaseParasite"/>
        </authorList>
    </citation>
    <scope>IDENTIFICATION</scope>
</reference>
<feature type="region of interest" description="Disordered" evidence="1">
    <location>
        <begin position="22"/>
        <end position="46"/>
    </location>
</feature>
<sequence>MQQYKNKTISVTIQNVVNNCTEGRESRSTDNASFYAGSKSDQAAGNGAGRRAVFPIAFGSITFDQTFRTGEHGAQNGEIFGNASEFHSNSLFVLSQPTLRLSMTVELGTEIFIFGGSSEQKN</sequence>
<name>A0A915KU47_ROMCU</name>
<dbReference type="AlphaFoldDB" id="A0A915KU47"/>
<proteinExistence type="predicted"/>